<dbReference type="PANTHER" id="PTHR13271">
    <property type="entry name" value="UNCHARACTERIZED PUTATIVE METHYLTRANSFERASE"/>
    <property type="match status" value="1"/>
</dbReference>
<keyword evidence="2" id="KW-0808">Transferase</keyword>
<evidence type="ECO:0000313" key="5">
    <source>
        <dbReference type="EMBL" id="ABO99808.1"/>
    </source>
</evidence>
<dbReference type="GeneID" id="5005423"/>
<dbReference type="Gene3D" id="3.90.1420.10">
    <property type="entry name" value="Rubisco LSMT, substrate-binding domain"/>
    <property type="match status" value="1"/>
</dbReference>
<reference evidence="5 6" key="1">
    <citation type="journal article" date="2007" name="Proc. Natl. Acad. Sci. U.S.A.">
        <title>The tiny eukaryote Ostreococcus provides genomic insights into the paradox of plankton speciation.</title>
        <authorList>
            <person name="Palenik B."/>
            <person name="Grimwood J."/>
            <person name="Aerts A."/>
            <person name="Rouze P."/>
            <person name="Salamov A."/>
            <person name="Putnam N."/>
            <person name="Dupont C."/>
            <person name="Jorgensen R."/>
            <person name="Derelle E."/>
            <person name="Rombauts S."/>
            <person name="Zhou K."/>
            <person name="Otillar R."/>
            <person name="Merchant S.S."/>
            <person name="Podell S."/>
            <person name="Gaasterland T."/>
            <person name="Napoli C."/>
            <person name="Gendler K."/>
            <person name="Manuell A."/>
            <person name="Tai V."/>
            <person name="Vallon O."/>
            <person name="Piganeau G."/>
            <person name="Jancek S."/>
            <person name="Heijde M."/>
            <person name="Jabbari K."/>
            <person name="Bowler C."/>
            <person name="Lohr M."/>
            <person name="Robbens S."/>
            <person name="Werner G."/>
            <person name="Dubchak I."/>
            <person name="Pazour G.J."/>
            <person name="Ren Q."/>
            <person name="Paulsen I."/>
            <person name="Delwiche C."/>
            <person name="Schmutz J."/>
            <person name="Rokhsar D."/>
            <person name="Van de Peer Y."/>
            <person name="Moreau H."/>
            <person name="Grigoriev I.V."/>
        </authorList>
    </citation>
    <scope>NUCLEOTIDE SEQUENCE [LARGE SCALE GENOMIC DNA]</scope>
    <source>
        <strain evidence="5 6">CCE9901</strain>
    </source>
</reference>
<evidence type="ECO:0000259" key="4">
    <source>
        <dbReference type="PROSITE" id="PS50280"/>
    </source>
</evidence>
<protein>
    <recommendedName>
        <fullName evidence="4">SET domain-containing protein</fullName>
    </recommendedName>
</protein>
<evidence type="ECO:0000256" key="2">
    <source>
        <dbReference type="ARBA" id="ARBA00022679"/>
    </source>
</evidence>
<dbReference type="GO" id="GO:0032259">
    <property type="term" value="P:methylation"/>
    <property type="evidence" value="ECO:0007669"/>
    <property type="project" value="UniProtKB-KW"/>
</dbReference>
<dbReference type="HOGENOM" id="CLU_564244_0_0_1"/>
<organism evidence="5 6">
    <name type="scientific">Ostreococcus lucimarinus (strain CCE9901)</name>
    <dbReference type="NCBI Taxonomy" id="436017"/>
    <lineage>
        <taxon>Eukaryota</taxon>
        <taxon>Viridiplantae</taxon>
        <taxon>Chlorophyta</taxon>
        <taxon>Mamiellophyceae</taxon>
        <taxon>Mamiellales</taxon>
        <taxon>Bathycoccaceae</taxon>
        <taxon>Ostreococcus</taxon>
    </lineage>
</organism>
<name>A4S7V0_OSTLU</name>
<feature type="domain" description="SET" evidence="4">
    <location>
        <begin position="124"/>
        <end position="241"/>
    </location>
</feature>
<dbReference type="OMA" id="QYACEPA"/>
<dbReference type="InterPro" id="IPR015353">
    <property type="entry name" value="Rubisco_LSMT_subst-bd"/>
</dbReference>
<dbReference type="RefSeq" id="XP_001421515.1">
    <property type="nucleotide sequence ID" value="XM_001421478.1"/>
</dbReference>
<dbReference type="Gene3D" id="3.90.1410.10">
    <property type="entry name" value="set domain protein methyltransferase, domain 1"/>
    <property type="match status" value="1"/>
</dbReference>
<keyword evidence="1" id="KW-0489">Methyltransferase</keyword>
<accession>A4S7V0</accession>
<dbReference type="InterPro" id="IPR001214">
    <property type="entry name" value="SET_dom"/>
</dbReference>
<evidence type="ECO:0000256" key="3">
    <source>
        <dbReference type="ARBA" id="ARBA00022691"/>
    </source>
</evidence>
<dbReference type="SUPFAM" id="SSF81822">
    <property type="entry name" value="RuBisCo LSMT C-terminal, substrate-binding domain"/>
    <property type="match status" value="1"/>
</dbReference>
<dbReference type="CDD" id="cd10527">
    <property type="entry name" value="SET_LSMT"/>
    <property type="match status" value="1"/>
</dbReference>
<dbReference type="OrthoDB" id="341421at2759"/>
<dbReference type="InterPro" id="IPR036464">
    <property type="entry name" value="Rubisco_LSMT_subst-bd_sf"/>
</dbReference>
<dbReference type="GO" id="GO:0016279">
    <property type="term" value="F:protein-lysine N-methyltransferase activity"/>
    <property type="evidence" value="ECO:0007669"/>
    <property type="project" value="TreeGrafter"/>
</dbReference>
<dbReference type="Proteomes" id="UP000001568">
    <property type="component" value="Chromosome 14"/>
</dbReference>
<dbReference type="KEGG" id="olu:OSTLU_25556"/>
<evidence type="ECO:0000313" key="6">
    <source>
        <dbReference type="Proteomes" id="UP000001568"/>
    </source>
</evidence>
<gene>
    <name evidence="5" type="primary">SDG3524</name>
    <name evidence="5" type="ORF">OSTLU_25556</name>
</gene>
<dbReference type="Gramene" id="ABO99808">
    <property type="protein sequence ID" value="ABO99808"/>
    <property type="gene ID" value="OSTLU_25556"/>
</dbReference>
<dbReference type="eggNOG" id="KOG1337">
    <property type="taxonomic scope" value="Eukaryota"/>
</dbReference>
<sequence>MEDFILWSNARGIDTSRVDLRVDPHTRARAVVCASTAKIKAGEVAVRVPFTACLGTTGLRCGYATCPLDDGDVGSSKQFYTPSDRLAATLAHARFEAEGGTGGGDRDGGAWRAYVVDALPQTVDSPVTTWTNAEIAEMAFARGIGNCAKAKARDAGTIKKLNEKYGDASWTKHFAWALSCVRSRAVDLERGESFLAPMLDMLNHSHGAANVKWDASDDGEAVVLRALKTIDEGEELLTQYACEPAESFLLYMGFVGGMNPYDRVELWSSLGEAADWFAETFRSEGGEVVLDKAAGRSIANELEAQQRARERASIVELSGGGGTADDAAELRLRDIQSTLMGPSVGWRTDYDEALWLMFRHFTQALMPDENADQIVMHAIKKRCEEVLLSMKTTIEEDEKLFSAEDTPPRLRAAVEYRLFKKCLLVKHLQSD</sequence>
<evidence type="ECO:0000256" key="1">
    <source>
        <dbReference type="ARBA" id="ARBA00022603"/>
    </source>
</evidence>
<dbReference type="Pfam" id="PF09273">
    <property type="entry name" value="Rubis-subs-bind"/>
    <property type="match status" value="1"/>
</dbReference>
<proteinExistence type="predicted"/>
<keyword evidence="6" id="KW-1185">Reference proteome</keyword>
<dbReference type="Pfam" id="PF00856">
    <property type="entry name" value="SET"/>
    <property type="match status" value="1"/>
</dbReference>
<keyword evidence="3" id="KW-0949">S-adenosyl-L-methionine</keyword>
<dbReference type="PROSITE" id="PS50280">
    <property type="entry name" value="SET"/>
    <property type="match status" value="1"/>
</dbReference>
<dbReference type="SUPFAM" id="SSF82199">
    <property type="entry name" value="SET domain"/>
    <property type="match status" value="1"/>
</dbReference>
<dbReference type="AlphaFoldDB" id="A4S7V0"/>
<dbReference type="InterPro" id="IPR046341">
    <property type="entry name" value="SET_dom_sf"/>
</dbReference>
<dbReference type="InterPro" id="IPR050600">
    <property type="entry name" value="SETD3_SETD6_MTase"/>
</dbReference>
<dbReference type="EMBL" id="CP000594">
    <property type="protein sequence ID" value="ABO99808.1"/>
    <property type="molecule type" value="Genomic_DNA"/>
</dbReference>